<dbReference type="STRING" id="133381.A0A2T9ZDI9"/>
<organism evidence="4 5">
    <name type="scientific">Smittium megazygosporum</name>
    <dbReference type="NCBI Taxonomy" id="133381"/>
    <lineage>
        <taxon>Eukaryota</taxon>
        <taxon>Fungi</taxon>
        <taxon>Fungi incertae sedis</taxon>
        <taxon>Zoopagomycota</taxon>
        <taxon>Kickxellomycotina</taxon>
        <taxon>Harpellomycetes</taxon>
        <taxon>Harpellales</taxon>
        <taxon>Legeriomycetaceae</taxon>
        <taxon>Smittium</taxon>
    </lineage>
</organism>
<keyword evidence="2" id="KW-0521">NADP</keyword>
<protein>
    <recommendedName>
        <fullName evidence="6">Carbonyl reductase [NADPH] 1</fullName>
    </recommendedName>
</protein>
<proteinExistence type="inferred from homology"/>
<dbReference type="PANTHER" id="PTHR43963:SF6">
    <property type="entry name" value="CHAIN DEHYDROGENASE FAMILY PROTEIN, PUTATIVE (AFU_ORTHOLOGUE AFUA_3G15350)-RELATED"/>
    <property type="match status" value="1"/>
</dbReference>
<dbReference type="GO" id="GO:0016491">
    <property type="term" value="F:oxidoreductase activity"/>
    <property type="evidence" value="ECO:0007669"/>
    <property type="project" value="UniProtKB-KW"/>
</dbReference>
<reference evidence="4 5" key="1">
    <citation type="journal article" date="2018" name="MBio">
        <title>Comparative Genomics Reveals the Core Gene Toolbox for the Fungus-Insect Symbiosis.</title>
        <authorList>
            <person name="Wang Y."/>
            <person name="Stata M."/>
            <person name="Wang W."/>
            <person name="Stajich J.E."/>
            <person name="White M.M."/>
            <person name="Moncalvo J.M."/>
        </authorList>
    </citation>
    <scope>NUCLEOTIDE SEQUENCE [LARGE SCALE GENOMIC DNA]</scope>
    <source>
        <strain evidence="4 5">SC-DP-2</strain>
    </source>
</reference>
<evidence type="ECO:0000256" key="2">
    <source>
        <dbReference type="ARBA" id="ARBA00022857"/>
    </source>
</evidence>
<evidence type="ECO:0000256" key="1">
    <source>
        <dbReference type="ARBA" id="ARBA00006484"/>
    </source>
</evidence>
<dbReference type="OrthoDB" id="1933717at2759"/>
<accession>A0A2T9ZDI9</accession>
<dbReference type="Pfam" id="PF00106">
    <property type="entry name" value="adh_short"/>
    <property type="match status" value="1"/>
</dbReference>
<gene>
    <name evidence="4" type="ORF">BB560_002925</name>
</gene>
<sequence length="279" mass="30809">MRLIVVTGANKGIGHALVKHLAAESSSASKIILTARSVQRGEQALKQLESETRSNWNPKTTVSFHQLDINDNKSISEFSAFLDKEFGKPCIDVLFDNAGWASMGSLLTADIASTTINTNYFGTVAFTEAMLEYMNPKSRIVIVSSILGKLNAVSKELAEKFSSDKLTIGELDGLMIDFVEAVRQDKTKEKGYPSNAYAYSKVGISAYARVLARKLKDDQRGIFVGSCHPGWIKTDMGGANAPHDVNYGVKTPLYLANEQIEKLYPHNGEYFSECKHEKW</sequence>
<dbReference type="SUPFAM" id="SSF51735">
    <property type="entry name" value="NAD(P)-binding Rossmann-fold domains"/>
    <property type="match status" value="1"/>
</dbReference>
<comment type="caution">
    <text evidence="4">The sequence shown here is derived from an EMBL/GenBank/DDBJ whole genome shotgun (WGS) entry which is preliminary data.</text>
</comment>
<dbReference type="InterPro" id="IPR036291">
    <property type="entry name" value="NAD(P)-bd_dom_sf"/>
</dbReference>
<evidence type="ECO:0000313" key="4">
    <source>
        <dbReference type="EMBL" id="PVV02620.1"/>
    </source>
</evidence>
<dbReference type="PANTHER" id="PTHR43963">
    <property type="entry name" value="CARBONYL REDUCTASE 1-RELATED"/>
    <property type="match status" value="1"/>
</dbReference>
<dbReference type="Proteomes" id="UP000245609">
    <property type="component" value="Unassembled WGS sequence"/>
</dbReference>
<dbReference type="InterPro" id="IPR002347">
    <property type="entry name" value="SDR_fam"/>
</dbReference>
<comment type="similarity">
    <text evidence="1">Belongs to the short-chain dehydrogenases/reductases (SDR) family.</text>
</comment>
<dbReference type="EMBL" id="MBFS01000382">
    <property type="protein sequence ID" value="PVV02620.1"/>
    <property type="molecule type" value="Genomic_DNA"/>
</dbReference>
<dbReference type="AlphaFoldDB" id="A0A2T9ZDI9"/>
<dbReference type="PRINTS" id="PR00081">
    <property type="entry name" value="GDHRDH"/>
</dbReference>
<evidence type="ECO:0000313" key="5">
    <source>
        <dbReference type="Proteomes" id="UP000245609"/>
    </source>
</evidence>
<evidence type="ECO:0008006" key="6">
    <source>
        <dbReference type="Google" id="ProtNLM"/>
    </source>
</evidence>
<dbReference type="Gene3D" id="3.40.50.720">
    <property type="entry name" value="NAD(P)-binding Rossmann-like Domain"/>
    <property type="match status" value="1"/>
</dbReference>
<keyword evidence="3" id="KW-0560">Oxidoreductase</keyword>
<keyword evidence="5" id="KW-1185">Reference proteome</keyword>
<evidence type="ECO:0000256" key="3">
    <source>
        <dbReference type="ARBA" id="ARBA00023002"/>
    </source>
</evidence>
<name>A0A2T9ZDI9_9FUNG</name>